<name>A0A0D8XP22_DICVI</name>
<dbReference type="EMBL" id="KN716404">
    <property type="protein sequence ID" value="KJH45497.1"/>
    <property type="molecule type" value="Genomic_DNA"/>
</dbReference>
<keyword evidence="2" id="KW-1185">Reference proteome</keyword>
<organism evidence="1 2">
    <name type="scientific">Dictyocaulus viviparus</name>
    <name type="common">Bovine lungworm</name>
    <dbReference type="NCBI Taxonomy" id="29172"/>
    <lineage>
        <taxon>Eukaryota</taxon>
        <taxon>Metazoa</taxon>
        <taxon>Ecdysozoa</taxon>
        <taxon>Nematoda</taxon>
        <taxon>Chromadorea</taxon>
        <taxon>Rhabditida</taxon>
        <taxon>Rhabditina</taxon>
        <taxon>Rhabditomorpha</taxon>
        <taxon>Strongyloidea</taxon>
        <taxon>Metastrongylidae</taxon>
        <taxon>Dictyocaulus</taxon>
    </lineage>
</organism>
<reference evidence="2" key="2">
    <citation type="journal article" date="2016" name="Sci. Rep.">
        <title>Dictyocaulus viviparus genome, variome and transcriptome elucidate lungworm biology and support future intervention.</title>
        <authorList>
            <person name="McNulty S.N."/>
            <person name="Strube C."/>
            <person name="Rosa B.A."/>
            <person name="Martin J.C."/>
            <person name="Tyagi R."/>
            <person name="Choi Y.J."/>
            <person name="Wang Q."/>
            <person name="Hallsworth Pepin K."/>
            <person name="Zhang X."/>
            <person name="Ozersky P."/>
            <person name="Wilson R.K."/>
            <person name="Sternberg P.W."/>
            <person name="Gasser R.B."/>
            <person name="Mitreva M."/>
        </authorList>
    </citation>
    <scope>NUCLEOTIDE SEQUENCE [LARGE SCALE GENOMIC DNA]</scope>
    <source>
        <strain evidence="2">HannoverDv2000</strain>
    </source>
</reference>
<accession>A0A0D8XP22</accession>
<sequence length="210" mass="23968">MIDAVGYGIDWIETEVPQSADHEIPVPQHYIDENCSNDNRLPCACSVICKVHRQVGAAIELCADDVVANFVINCGCTSWTWSTFDGRYASFEAFKPSYHHVIVNDVALECIEDVIRSDNMPSHEFEVDDRGKCSIVEKKPRNRCIIDISGLVKITINKHRFELRQSALLEPQFTILTISISNNCHRVRIDRAQSIEFDRSRNDFVFSQFD</sequence>
<evidence type="ECO:0000313" key="2">
    <source>
        <dbReference type="Proteomes" id="UP000053766"/>
    </source>
</evidence>
<reference evidence="1 2" key="1">
    <citation type="submission" date="2013-11" db="EMBL/GenBank/DDBJ databases">
        <title>Draft genome of the bovine lungworm Dictyocaulus viviparus.</title>
        <authorList>
            <person name="Mitreva M."/>
        </authorList>
    </citation>
    <scope>NUCLEOTIDE SEQUENCE [LARGE SCALE GENOMIC DNA]</scope>
    <source>
        <strain evidence="1 2">HannoverDv2000</strain>
    </source>
</reference>
<gene>
    <name evidence="1" type="ORF">DICVIV_08445</name>
</gene>
<dbReference type="Proteomes" id="UP000053766">
    <property type="component" value="Unassembled WGS sequence"/>
</dbReference>
<protein>
    <submittedName>
        <fullName evidence="1">Uncharacterized protein</fullName>
    </submittedName>
</protein>
<dbReference type="AlphaFoldDB" id="A0A0D8XP22"/>
<evidence type="ECO:0000313" key="1">
    <source>
        <dbReference type="EMBL" id="KJH45497.1"/>
    </source>
</evidence>
<proteinExistence type="predicted"/>